<keyword evidence="4" id="KW-1185">Reference proteome</keyword>
<keyword evidence="2" id="KW-0472">Membrane</keyword>
<feature type="compositionally biased region" description="Polar residues" evidence="1">
    <location>
        <begin position="302"/>
        <end position="322"/>
    </location>
</feature>
<feature type="transmembrane region" description="Helical" evidence="2">
    <location>
        <begin position="209"/>
        <end position="232"/>
    </location>
</feature>
<sequence length="398" mass="42187">MWTRSIIPAAAALAATVENQARAGTSTVKRATTTTGEAATTHTIVVGSEGFKFTPNEVPHASVGDIIEFRLYPGNHSVARSDFRTPCLPYEYTGSNRQGFFSGFIGPQVITNDLPKFQVRVNDTEPIFFYCAAPGSCVQYQMIGVINPNSTETLDLQQQYAINATTQLVPGEPFPSESLNPTSTPSPTGAGSTAGGNGDHGHPGLSAGAIAGIAIGGAAVLILAGALIFLCGRRGGLDIAYRRSTQTIPPPVVEEAKYPPHNPKSPGQETYSTAHYSMQAANDPYRANSPHTYSSSPPPVTPNSHPAYTTYSSTGGHPNVQSPLMAGMTDRTQGYYPSTSPPPVELQPHLHPQPTQAAPVELPTSVDPGNSPLPGYQSARTYSWHQGQETQYRPGNKA</sequence>
<feature type="compositionally biased region" description="Low complexity" evidence="1">
    <location>
        <begin position="181"/>
        <end position="191"/>
    </location>
</feature>
<feature type="region of interest" description="Disordered" evidence="1">
    <location>
        <begin position="171"/>
        <end position="200"/>
    </location>
</feature>
<evidence type="ECO:0000313" key="3">
    <source>
        <dbReference type="EMBL" id="KAJ9143620.1"/>
    </source>
</evidence>
<feature type="region of interest" description="Disordered" evidence="1">
    <location>
        <begin position="283"/>
        <end position="398"/>
    </location>
</feature>
<comment type="caution">
    <text evidence="3">The sequence shown here is derived from an EMBL/GenBank/DDBJ whole genome shotgun (WGS) entry which is preliminary data.</text>
</comment>
<feature type="region of interest" description="Disordered" evidence="1">
    <location>
        <begin position="250"/>
        <end position="270"/>
    </location>
</feature>
<evidence type="ECO:0000256" key="2">
    <source>
        <dbReference type="SAM" id="Phobius"/>
    </source>
</evidence>
<dbReference type="AlphaFoldDB" id="A0AA38VHU9"/>
<dbReference type="Proteomes" id="UP001174691">
    <property type="component" value="Unassembled WGS sequence"/>
</dbReference>
<gene>
    <name evidence="3" type="ORF">NKR19_g6770</name>
</gene>
<keyword evidence="2" id="KW-1133">Transmembrane helix</keyword>
<reference evidence="3" key="1">
    <citation type="submission" date="2022-07" db="EMBL/GenBank/DDBJ databases">
        <title>Fungi with potential for degradation of polypropylene.</title>
        <authorList>
            <person name="Gostincar C."/>
        </authorList>
    </citation>
    <scope>NUCLEOTIDE SEQUENCE</scope>
    <source>
        <strain evidence="3">EXF-13287</strain>
    </source>
</reference>
<dbReference type="InterPro" id="IPR008972">
    <property type="entry name" value="Cupredoxin"/>
</dbReference>
<dbReference type="SUPFAM" id="SSF49503">
    <property type="entry name" value="Cupredoxins"/>
    <property type="match status" value="1"/>
</dbReference>
<evidence type="ECO:0000256" key="1">
    <source>
        <dbReference type="SAM" id="MobiDB-lite"/>
    </source>
</evidence>
<keyword evidence="2" id="KW-0812">Transmembrane</keyword>
<name>A0AA38VHU9_9PEZI</name>
<evidence type="ECO:0000313" key="4">
    <source>
        <dbReference type="Proteomes" id="UP001174691"/>
    </source>
</evidence>
<dbReference type="PANTHER" id="PTHR34883">
    <property type="entry name" value="SERINE-RICH PROTEIN, PUTATIVE-RELATED-RELATED"/>
    <property type="match status" value="1"/>
</dbReference>
<dbReference type="PANTHER" id="PTHR34883:SF8">
    <property type="entry name" value="EXTRACELLULAR SERINE-RICH PROTEIN (AFU_ORTHOLOGUE AFUA_6G00670)"/>
    <property type="match status" value="1"/>
</dbReference>
<evidence type="ECO:0008006" key="5">
    <source>
        <dbReference type="Google" id="ProtNLM"/>
    </source>
</evidence>
<protein>
    <recommendedName>
        <fullName evidence="5">Extracellular serine-rich protein</fullName>
    </recommendedName>
</protein>
<dbReference type="Gene3D" id="2.60.40.420">
    <property type="entry name" value="Cupredoxins - blue copper proteins"/>
    <property type="match status" value="1"/>
</dbReference>
<organism evidence="3 4">
    <name type="scientific">Coniochaeta hoffmannii</name>
    <dbReference type="NCBI Taxonomy" id="91930"/>
    <lineage>
        <taxon>Eukaryota</taxon>
        <taxon>Fungi</taxon>
        <taxon>Dikarya</taxon>
        <taxon>Ascomycota</taxon>
        <taxon>Pezizomycotina</taxon>
        <taxon>Sordariomycetes</taxon>
        <taxon>Sordariomycetidae</taxon>
        <taxon>Coniochaetales</taxon>
        <taxon>Coniochaetaceae</taxon>
        <taxon>Coniochaeta</taxon>
    </lineage>
</organism>
<proteinExistence type="predicted"/>
<dbReference type="InterPro" id="IPR052953">
    <property type="entry name" value="Ser-rich/MCO-related"/>
</dbReference>
<accession>A0AA38VHU9</accession>
<dbReference type="EMBL" id="JANBVN010000109">
    <property type="protein sequence ID" value="KAJ9143620.1"/>
    <property type="molecule type" value="Genomic_DNA"/>
</dbReference>
<feature type="compositionally biased region" description="Polar residues" evidence="1">
    <location>
        <begin position="378"/>
        <end position="398"/>
    </location>
</feature>